<proteinExistence type="inferred from homology"/>
<gene>
    <name evidence="14" type="primary">LOC100901932</name>
    <name evidence="12" type="synonym">inx</name>
</gene>
<evidence type="ECO:0000256" key="5">
    <source>
        <dbReference type="ARBA" id="ARBA00022692"/>
    </source>
</evidence>
<dbReference type="AlphaFoldDB" id="A0AAJ6QUR3"/>
<keyword evidence="11 12" id="KW-0407">Ion channel</keyword>
<dbReference type="RefSeq" id="XP_003746442.1">
    <property type="nucleotide sequence ID" value="XM_003746394.1"/>
</dbReference>
<keyword evidence="6" id="KW-0303">Gap junction</keyword>
<reference evidence="14" key="1">
    <citation type="submission" date="2025-08" db="UniProtKB">
        <authorList>
            <consortium name="RefSeq"/>
        </authorList>
    </citation>
    <scope>IDENTIFICATION</scope>
</reference>
<name>A0AAJ6QUR3_9ACAR</name>
<dbReference type="GeneID" id="100901932"/>
<feature type="transmembrane region" description="Helical" evidence="12">
    <location>
        <begin position="108"/>
        <end position="130"/>
    </location>
</feature>
<dbReference type="Proteomes" id="UP000694867">
    <property type="component" value="Unplaced"/>
</dbReference>
<dbReference type="Pfam" id="PF00876">
    <property type="entry name" value="Innexin"/>
    <property type="match status" value="1"/>
</dbReference>
<evidence type="ECO:0000256" key="11">
    <source>
        <dbReference type="ARBA" id="ARBA00023303"/>
    </source>
</evidence>
<sequence>MRFNDLFSSVVKYFKPIPEHRDDFGVSAIHYKLISGLLIACSLMTGLTAWYSQIECQVDPRAGYDTSLIKHWCYAQSTFVIETTNSSKPFGLVNTHAHSTNEVVHLMYYRWVTLAFFVQAVCFQIPRIVWKSIENGRVRRMADFVKGLEFVPAIDRVKKIEPVVDYFLQTTRRHEDRKYFSYCVVCQMFYLIITIAQIHFAEAFLNGQFVSLVPLWLLGKPVLDSVFPTQAKCLYRTYGAGGSLQRLDFLCVLAMNVLISKIYVLMWFLLALALVASTYQTFYLTALYFSTKRQRNLFGDMRFVERLSLTPADCLLLRFFRGSVDSVTFEEFKEVTLRKFREATAVEVGL</sequence>
<evidence type="ECO:0000256" key="6">
    <source>
        <dbReference type="ARBA" id="ARBA00022868"/>
    </source>
</evidence>
<feature type="transmembrane region" description="Helical" evidence="12">
    <location>
        <begin position="262"/>
        <end position="289"/>
    </location>
</feature>
<dbReference type="GO" id="GO:0007602">
    <property type="term" value="P:phototransduction"/>
    <property type="evidence" value="ECO:0007669"/>
    <property type="project" value="TreeGrafter"/>
</dbReference>
<keyword evidence="8 12" id="KW-1133">Transmembrane helix</keyword>
<keyword evidence="10 12" id="KW-0472">Membrane</keyword>
<dbReference type="KEGG" id="goe:100901932"/>
<evidence type="ECO:0000256" key="12">
    <source>
        <dbReference type="RuleBase" id="RU010713"/>
    </source>
</evidence>
<dbReference type="PANTHER" id="PTHR11893">
    <property type="entry name" value="INNEXIN"/>
    <property type="match status" value="1"/>
</dbReference>
<evidence type="ECO:0000256" key="2">
    <source>
        <dbReference type="ARBA" id="ARBA00004651"/>
    </source>
</evidence>
<evidence type="ECO:0000256" key="7">
    <source>
        <dbReference type="ARBA" id="ARBA00022949"/>
    </source>
</evidence>
<comment type="subcellular location">
    <subcellularLocation>
        <location evidence="1">Cell junction</location>
        <location evidence="1">Gap junction</location>
    </subcellularLocation>
    <subcellularLocation>
        <location evidence="2 12">Cell membrane</location>
        <topology evidence="2 12">Multi-pass membrane protein</topology>
    </subcellularLocation>
</comment>
<keyword evidence="3 12" id="KW-0813">Transport</keyword>
<keyword evidence="4" id="KW-1003">Cell membrane</keyword>
<evidence type="ECO:0000256" key="10">
    <source>
        <dbReference type="ARBA" id="ARBA00023136"/>
    </source>
</evidence>
<dbReference type="GO" id="GO:0034220">
    <property type="term" value="P:monoatomic ion transmembrane transport"/>
    <property type="evidence" value="ECO:0007669"/>
    <property type="project" value="UniProtKB-KW"/>
</dbReference>
<evidence type="ECO:0000256" key="3">
    <source>
        <dbReference type="ARBA" id="ARBA00022448"/>
    </source>
</evidence>
<evidence type="ECO:0000256" key="9">
    <source>
        <dbReference type="ARBA" id="ARBA00023065"/>
    </source>
</evidence>
<dbReference type="PRINTS" id="PR01262">
    <property type="entry name" value="INNEXIN"/>
</dbReference>
<dbReference type="GO" id="GO:0005886">
    <property type="term" value="C:plasma membrane"/>
    <property type="evidence" value="ECO:0007669"/>
    <property type="project" value="UniProtKB-SubCell"/>
</dbReference>
<dbReference type="InterPro" id="IPR000990">
    <property type="entry name" value="Innexin"/>
</dbReference>
<feature type="transmembrane region" description="Helical" evidence="12">
    <location>
        <begin position="31"/>
        <end position="51"/>
    </location>
</feature>
<evidence type="ECO:0000256" key="1">
    <source>
        <dbReference type="ARBA" id="ARBA00004610"/>
    </source>
</evidence>
<dbReference type="PANTHER" id="PTHR11893:SF41">
    <property type="entry name" value="INNEXIN INX2"/>
    <property type="match status" value="1"/>
</dbReference>
<evidence type="ECO:0000313" key="13">
    <source>
        <dbReference type="Proteomes" id="UP000694867"/>
    </source>
</evidence>
<dbReference type="GO" id="GO:0005243">
    <property type="term" value="F:gap junction channel activity"/>
    <property type="evidence" value="ECO:0007669"/>
    <property type="project" value="TreeGrafter"/>
</dbReference>
<keyword evidence="13" id="KW-1185">Reference proteome</keyword>
<keyword evidence="5 12" id="KW-0812">Transmembrane</keyword>
<dbReference type="GO" id="GO:0005921">
    <property type="term" value="C:gap junction"/>
    <property type="evidence" value="ECO:0007669"/>
    <property type="project" value="UniProtKB-SubCell"/>
</dbReference>
<evidence type="ECO:0000256" key="8">
    <source>
        <dbReference type="ARBA" id="ARBA00022989"/>
    </source>
</evidence>
<comment type="similarity">
    <text evidence="12">Belongs to the pannexin family.</text>
</comment>
<comment type="function">
    <text evidence="12">Structural component of the gap junctions.</text>
</comment>
<accession>A0AAJ6QUR3</accession>
<protein>
    <recommendedName>
        <fullName evidence="12">Innexin</fullName>
    </recommendedName>
</protein>
<evidence type="ECO:0000256" key="4">
    <source>
        <dbReference type="ARBA" id="ARBA00022475"/>
    </source>
</evidence>
<organism evidence="13 14">
    <name type="scientific">Galendromus occidentalis</name>
    <name type="common">western predatory mite</name>
    <dbReference type="NCBI Taxonomy" id="34638"/>
    <lineage>
        <taxon>Eukaryota</taxon>
        <taxon>Metazoa</taxon>
        <taxon>Ecdysozoa</taxon>
        <taxon>Arthropoda</taxon>
        <taxon>Chelicerata</taxon>
        <taxon>Arachnida</taxon>
        <taxon>Acari</taxon>
        <taxon>Parasitiformes</taxon>
        <taxon>Mesostigmata</taxon>
        <taxon>Gamasina</taxon>
        <taxon>Phytoseioidea</taxon>
        <taxon>Phytoseiidae</taxon>
        <taxon>Typhlodrominae</taxon>
        <taxon>Galendromus</taxon>
    </lineage>
</organism>
<feature type="transmembrane region" description="Helical" evidence="12">
    <location>
        <begin position="179"/>
        <end position="200"/>
    </location>
</feature>
<dbReference type="PROSITE" id="PS51013">
    <property type="entry name" value="PANNEXIN"/>
    <property type="match status" value="1"/>
</dbReference>
<evidence type="ECO:0000313" key="14">
    <source>
        <dbReference type="RefSeq" id="XP_003746442.1"/>
    </source>
</evidence>
<keyword evidence="9 12" id="KW-0406">Ion transport</keyword>
<keyword evidence="7" id="KW-0965">Cell junction</keyword>